<proteinExistence type="inferred from homology"/>
<evidence type="ECO:0000313" key="6">
    <source>
        <dbReference type="Proteomes" id="UP000634476"/>
    </source>
</evidence>
<protein>
    <recommendedName>
        <fullName evidence="2 3">Adenylosuccinate lyase</fullName>
        <shortName evidence="3">ASL</shortName>
        <ecNumber evidence="2 3">4.3.2.2</ecNumber>
    </recommendedName>
    <alternativeName>
        <fullName evidence="3">Adenylosuccinase</fullName>
    </alternativeName>
</protein>
<dbReference type="UniPathway" id="UPA00075">
    <property type="reaction ID" value="UER00336"/>
</dbReference>
<gene>
    <name evidence="5" type="ORF">Pta02_69150</name>
</gene>
<accession>A0A8J3T2J0</accession>
<dbReference type="Gene3D" id="1.20.200.10">
    <property type="entry name" value="Fumarase/aspartase (Central domain)"/>
    <property type="match status" value="1"/>
</dbReference>
<dbReference type="RefSeq" id="WP_203879141.1">
    <property type="nucleotide sequence ID" value="NZ_BOOK01000057.1"/>
</dbReference>
<dbReference type="FunFam" id="1.10.40.30:FF:000006">
    <property type="entry name" value="Adenylosuccinate lyase"/>
    <property type="match status" value="1"/>
</dbReference>
<dbReference type="PROSITE" id="PS00163">
    <property type="entry name" value="FUMARATE_LYASES"/>
    <property type="match status" value="1"/>
</dbReference>
<keyword evidence="1 3" id="KW-0456">Lyase</keyword>
<dbReference type="GO" id="GO:0070626">
    <property type="term" value="F:(S)-2-(5-amino-1-(5-phospho-D-ribosyl)imidazole-4-carboxamido) succinate lyase (fumarate-forming) activity"/>
    <property type="evidence" value="ECO:0007669"/>
    <property type="project" value="TreeGrafter"/>
</dbReference>
<dbReference type="InterPro" id="IPR022761">
    <property type="entry name" value="Fumarate_lyase_N"/>
</dbReference>
<dbReference type="Gene3D" id="1.10.40.30">
    <property type="entry name" value="Fumarase/aspartase (C-terminal domain)"/>
    <property type="match status" value="1"/>
</dbReference>
<dbReference type="Pfam" id="PF10397">
    <property type="entry name" value="ADSL_C"/>
    <property type="match status" value="1"/>
</dbReference>
<evidence type="ECO:0000259" key="4">
    <source>
        <dbReference type="SMART" id="SM00998"/>
    </source>
</evidence>
<dbReference type="GO" id="GO:0004018">
    <property type="term" value="F:N6-(1,2-dicarboxyethyl)AMP AMP-lyase (fumarate-forming) activity"/>
    <property type="evidence" value="ECO:0007669"/>
    <property type="project" value="UniProtKB-UniRule"/>
</dbReference>
<dbReference type="InterPro" id="IPR019468">
    <property type="entry name" value="AdenyloSucc_lyase_C"/>
</dbReference>
<dbReference type="SUPFAM" id="SSF48557">
    <property type="entry name" value="L-aspartase-like"/>
    <property type="match status" value="1"/>
</dbReference>
<dbReference type="GO" id="GO:0006189">
    <property type="term" value="P:'de novo' IMP biosynthetic process"/>
    <property type="evidence" value="ECO:0007669"/>
    <property type="project" value="UniProtKB-UniPathway"/>
</dbReference>
<sequence>MTSKPRIPNVLAARYASAELARLWSPEYKVVAERRLWLAVLAAQAELGIEVPEGVVADYEKVLERVDLGSVAERERVTRHDVKARIEEFNALAGHEHVHKGMTSRDLTENVEQLQIRDSLVLVRDRCVALLARLAELAAEHSGTVMAGRSHNVAAQSTTLGKRFASAADELLVAFARLEELIARYPLRGIKGPVGTAQDMLDLLGGDRGRLAELEDRVAAHLGFAHRFTSVGQVYPRSLDYEVLTALVQLAAAPSSLARTIRLMAGHELVTEGFAEGQVGSSAMPHKMNTRSCERVNGLTVILRGYASMGGELAGDQWNEGDVSCSVVRRVALPDAFFAFDGLVETMLTVLSEFGAFPAVVAAELDRYLPFLATTKMLMAAVRAGVGRETAHELIKEHAVASALAMRERGAGNELLDRLAADERFPLDRAGLDALLADRIAFTGAAAEQVEAVVARVGEITARYPQAAAYTPGEIL</sequence>
<dbReference type="Proteomes" id="UP000634476">
    <property type="component" value="Unassembled WGS sequence"/>
</dbReference>
<dbReference type="Gene3D" id="1.10.275.60">
    <property type="match status" value="1"/>
</dbReference>
<evidence type="ECO:0000256" key="1">
    <source>
        <dbReference type="ARBA" id="ARBA00023239"/>
    </source>
</evidence>
<dbReference type="AlphaFoldDB" id="A0A8J3T2J0"/>
<comment type="caution">
    <text evidence="5">The sequence shown here is derived from an EMBL/GenBank/DDBJ whole genome shotgun (WGS) entry which is preliminary data.</text>
</comment>
<dbReference type="PRINTS" id="PR00149">
    <property type="entry name" value="FUMRATELYASE"/>
</dbReference>
<organism evidence="5 6">
    <name type="scientific">Planobispora takensis</name>
    <dbReference type="NCBI Taxonomy" id="1367882"/>
    <lineage>
        <taxon>Bacteria</taxon>
        <taxon>Bacillati</taxon>
        <taxon>Actinomycetota</taxon>
        <taxon>Actinomycetes</taxon>
        <taxon>Streptosporangiales</taxon>
        <taxon>Streptosporangiaceae</taxon>
        <taxon>Planobispora</taxon>
    </lineage>
</organism>
<dbReference type="InterPro" id="IPR020557">
    <property type="entry name" value="Fumarate_lyase_CS"/>
</dbReference>
<reference evidence="5" key="1">
    <citation type="submission" date="2021-01" db="EMBL/GenBank/DDBJ databases">
        <title>Whole genome shotgun sequence of Planobispora takensis NBRC 109077.</title>
        <authorList>
            <person name="Komaki H."/>
            <person name="Tamura T."/>
        </authorList>
    </citation>
    <scope>NUCLEOTIDE SEQUENCE</scope>
    <source>
        <strain evidence="5">NBRC 109077</strain>
    </source>
</reference>
<dbReference type="InterPro" id="IPR004769">
    <property type="entry name" value="Pur_lyase"/>
</dbReference>
<dbReference type="EMBL" id="BOOK01000057">
    <property type="protein sequence ID" value="GII04907.1"/>
    <property type="molecule type" value="Genomic_DNA"/>
</dbReference>
<evidence type="ECO:0000256" key="3">
    <source>
        <dbReference type="RuleBase" id="RU361172"/>
    </source>
</evidence>
<dbReference type="EC" id="4.3.2.2" evidence="2 3"/>
<dbReference type="GO" id="GO:0044208">
    <property type="term" value="P:'de novo' AMP biosynthetic process"/>
    <property type="evidence" value="ECO:0007669"/>
    <property type="project" value="UniProtKB-UniPathway"/>
</dbReference>
<dbReference type="GO" id="GO:0005829">
    <property type="term" value="C:cytosol"/>
    <property type="evidence" value="ECO:0007669"/>
    <property type="project" value="TreeGrafter"/>
</dbReference>
<dbReference type="PANTHER" id="PTHR43172">
    <property type="entry name" value="ADENYLOSUCCINATE LYASE"/>
    <property type="match status" value="1"/>
</dbReference>
<dbReference type="InterPro" id="IPR008948">
    <property type="entry name" value="L-Aspartase-like"/>
</dbReference>
<dbReference type="NCBIfam" id="TIGR00928">
    <property type="entry name" value="purB"/>
    <property type="match status" value="1"/>
</dbReference>
<comment type="similarity">
    <text evidence="3">Belongs to the lyase 1 family. Adenylosuccinate lyase subfamily.</text>
</comment>
<comment type="catalytic activity">
    <reaction evidence="3">
        <text>(2S)-2-[5-amino-1-(5-phospho-beta-D-ribosyl)imidazole-4-carboxamido]succinate = 5-amino-1-(5-phospho-beta-D-ribosyl)imidazole-4-carboxamide + fumarate</text>
        <dbReference type="Rhea" id="RHEA:23920"/>
        <dbReference type="ChEBI" id="CHEBI:29806"/>
        <dbReference type="ChEBI" id="CHEBI:58443"/>
        <dbReference type="ChEBI" id="CHEBI:58475"/>
        <dbReference type="EC" id="4.3.2.2"/>
    </reaction>
</comment>
<dbReference type="SMART" id="SM00998">
    <property type="entry name" value="ADSL_C"/>
    <property type="match status" value="1"/>
</dbReference>
<keyword evidence="6" id="KW-1185">Reference proteome</keyword>
<dbReference type="InterPro" id="IPR000362">
    <property type="entry name" value="Fumarate_lyase_fam"/>
</dbReference>
<dbReference type="Pfam" id="PF00206">
    <property type="entry name" value="Lyase_1"/>
    <property type="match status" value="1"/>
</dbReference>
<comment type="pathway">
    <text evidence="3">Purine metabolism; AMP biosynthesis via de novo pathway; AMP from IMP: step 2/2.</text>
</comment>
<dbReference type="UniPathway" id="UPA00074">
    <property type="reaction ID" value="UER00132"/>
</dbReference>
<keyword evidence="3" id="KW-0658">Purine biosynthesis</keyword>
<evidence type="ECO:0000313" key="5">
    <source>
        <dbReference type="EMBL" id="GII04907.1"/>
    </source>
</evidence>
<feature type="domain" description="Adenylosuccinate lyase C-terminal" evidence="4">
    <location>
        <begin position="369"/>
        <end position="454"/>
    </location>
</feature>
<comment type="pathway">
    <text evidence="3">Purine metabolism; IMP biosynthesis via de novo pathway; 5-amino-1-(5-phospho-D-ribosyl)imidazole-4-carboxamide from 5-amino-1-(5-phospho-D-ribosyl)imidazole-4-carboxylate: step 2/2.</text>
</comment>
<name>A0A8J3T2J0_9ACTN</name>
<dbReference type="PANTHER" id="PTHR43172:SF1">
    <property type="entry name" value="ADENYLOSUCCINATE LYASE"/>
    <property type="match status" value="1"/>
</dbReference>
<evidence type="ECO:0000256" key="2">
    <source>
        <dbReference type="NCBIfam" id="TIGR00928"/>
    </source>
</evidence>
<comment type="catalytic activity">
    <reaction evidence="3">
        <text>N(6)-(1,2-dicarboxyethyl)-AMP = fumarate + AMP</text>
        <dbReference type="Rhea" id="RHEA:16853"/>
        <dbReference type="ChEBI" id="CHEBI:29806"/>
        <dbReference type="ChEBI" id="CHEBI:57567"/>
        <dbReference type="ChEBI" id="CHEBI:456215"/>
        <dbReference type="EC" id="4.3.2.2"/>
    </reaction>
</comment>